<keyword evidence="1" id="KW-0732">Signal</keyword>
<evidence type="ECO:0000256" key="1">
    <source>
        <dbReference type="SAM" id="SignalP"/>
    </source>
</evidence>
<dbReference type="SUPFAM" id="SSF53850">
    <property type="entry name" value="Periplasmic binding protein-like II"/>
    <property type="match status" value="1"/>
</dbReference>
<dbReference type="Proteomes" id="UP000295357">
    <property type="component" value="Unassembled WGS sequence"/>
</dbReference>
<evidence type="ECO:0000313" key="3">
    <source>
        <dbReference type="Proteomes" id="UP000295357"/>
    </source>
</evidence>
<dbReference type="RefSeq" id="WP_133601978.1">
    <property type="nucleotide sequence ID" value="NZ_JAUFPJ010000001.1"/>
</dbReference>
<protein>
    <submittedName>
        <fullName evidence="2">Uncharacterized protein (TIGR02285 family)</fullName>
    </submittedName>
</protein>
<comment type="caution">
    <text evidence="2">The sequence shown here is derived from an EMBL/GenBank/DDBJ whole genome shotgun (WGS) entry which is preliminary data.</text>
</comment>
<gene>
    <name evidence="2" type="ORF">DFR39_101536</name>
</gene>
<dbReference type="InterPro" id="IPR011972">
    <property type="entry name" value="CHP02285"/>
</dbReference>
<feature type="chain" id="PRO_5020372330" evidence="1">
    <location>
        <begin position="22"/>
        <end position="300"/>
    </location>
</feature>
<dbReference type="OrthoDB" id="9150746at2"/>
<dbReference type="EMBL" id="SNXE01000001">
    <property type="protein sequence ID" value="TDP13062.1"/>
    <property type="molecule type" value="Genomic_DNA"/>
</dbReference>
<sequence length="300" mass="34280">MPLRRLAAGLALLATATLAMAQDPPRLRWLVQDVPPYFSYLGSRAPSRPEELGQGEVDGFLRLLIQRLPDYRHEFVEASTPRYESWSRQGETLCSVLHVRRPERLDWLHFTPLHPALQARQIHIIVRKEALPRFEQDGQALQLAELLQRRDLVGLLPRDRSFGPRIDSLLAEQGPRGPHTIAVTRNTQLLAMLRAKRMDYTLEYPSVVQEFLRQQGGPADLVRLPLAEGRSTQLATASCSRTPEGRQLIEAIDLAMRQLAQDPQRERLLRSWRGSAMDEAEQQKLLRYLDERARGGPQIE</sequence>
<feature type="signal peptide" evidence="1">
    <location>
        <begin position="1"/>
        <end position="21"/>
    </location>
</feature>
<dbReference type="AlphaFoldDB" id="A0A4R6NAT0"/>
<name>A0A4R6NAT0_9BURK</name>
<organism evidence="2 3">
    <name type="scientific">Roseateles asaccharophilus</name>
    <dbReference type="NCBI Taxonomy" id="582607"/>
    <lineage>
        <taxon>Bacteria</taxon>
        <taxon>Pseudomonadati</taxon>
        <taxon>Pseudomonadota</taxon>
        <taxon>Betaproteobacteria</taxon>
        <taxon>Burkholderiales</taxon>
        <taxon>Sphaerotilaceae</taxon>
        <taxon>Roseateles</taxon>
    </lineage>
</organism>
<evidence type="ECO:0000313" key="2">
    <source>
        <dbReference type="EMBL" id="TDP13062.1"/>
    </source>
</evidence>
<proteinExistence type="predicted"/>
<keyword evidence="3" id="KW-1185">Reference proteome</keyword>
<dbReference type="NCBIfam" id="TIGR02285">
    <property type="entry name" value="TIGR02285 family protein"/>
    <property type="match status" value="1"/>
</dbReference>
<reference evidence="2 3" key="1">
    <citation type="submission" date="2019-03" db="EMBL/GenBank/DDBJ databases">
        <title>Genomic Encyclopedia of Type Strains, Phase IV (KMG-IV): sequencing the most valuable type-strain genomes for metagenomic binning, comparative biology and taxonomic classification.</title>
        <authorList>
            <person name="Goeker M."/>
        </authorList>
    </citation>
    <scope>NUCLEOTIDE SEQUENCE [LARGE SCALE GENOMIC DNA]</scope>
    <source>
        <strain evidence="2 3">DSM 25082</strain>
    </source>
</reference>
<accession>A0A4R6NAT0</accession>